<proteinExistence type="predicted"/>
<dbReference type="AlphaFoldDB" id="A0A2M3ZXG2"/>
<organism evidence="1">
    <name type="scientific">Anopheles braziliensis</name>
    <dbReference type="NCBI Taxonomy" id="58242"/>
    <lineage>
        <taxon>Eukaryota</taxon>
        <taxon>Metazoa</taxon>
        <taxon>Ecdysozoa</taxon>
        <taxon>Arthropoda</taxon>
        <taxon>Hexapoda</taxon>
        <taxon>Insecta</taxon>
        <taxon>Pterygota</taxon>
        <taxon>Neoptera</taxon>
        <taxon>Endopterygota</taxon>
        <taxon>Diptera</taxon>
        <taxon>Nematocera</taxon>
        <taxon>Culicoidea</taxon>
        <taxon>Culicidae</taxon>
        <taxon>Anophelinae</taxon>
        <taxon>Anopheles</taxon>
    </lineage>
</organism>
<reference evidence="1" key="1">
    <citation type="submission" date="2018-01" db="EMBL/GenBank/DDBJ databases">
        <title>An insight into the sialome of Amazonian anophelines.</title>
        <authorList>
            <person name="Ribeiro J.M."/>
            <person name="Scarpassa V."/>
            <person name="Calvo E."/>
        </authorList>
    </citation>
    <scope>NUCLEOTIDE SEQUENCE</scope>
    <source>
        <tissue evidence="1">Salivary glands</tissue>
    </source>
</reference>
<dbReference type="EMBL" id="GGFM01012492">
    <property type="protein sequence ID" value="MBW33243.1"/>
    <property type="molecule type" value="Transcribed_RNA"/>
</dbReference>
<sequence length="81" mass="9030">MCRVEGTFLTSLSALAVNSKLAICVPLRRVMNVGPSFIYVIMRTSEIKHTFEQSLTTDSGQFFFYVDVMPRSVDSKMTSAA</sequence>
<accession>A0A2M3ZXG2</accession>
<name>A0A2M3ZXG2_9DIPT</name>
<evidence type="ECO:0000313" key="1">
    <source>
        <dbReference type="EMBL" id="MBW33243.1"/>
    </source>
</evidence>
<protein>
    <submittedName>
        <fullName evidence="1">Putative secreted peptide</fullName>
    </submittedName>
</protein>